<dbReference type="InterPro" id="IPR056151">
    <property type="entry name" value="Beta-prop_DCAF12"/>
</dbReference>
<reference evidence="2" key="1">
    <citation type="journal article" date="2020" name="Fungal Divers.">
        <title>Resolving the Mortierellaceae phylogeny through synthesis of multi-gene phylogenetics and phylogenomics.</title>
        <authorList>
            <person name="Vandepol N."/>
            <person name="Liber J."/>
            <person name="Desiro A."/>
            <person name="Na H."/>
            <person name="Kennedy M."/>
            <person name="Barry K."/>
            <person name="Grigoriev I.V."/>
            <person name="Miller A.N."/>
            <person name="O'Donnell K."/>
            <person name="Stajich J.E."/>
            <person name="Bonito G."/>
        </authorList>
    </citation>
    <scope>NUCLEOTIDE SEQUENCE</scope>
    <source>
        <strain evidence="2">NVP1</strain>
    </source>
</reference>
<dbReference type="AlphaFoldDB" id="A0A9P5SF83"/>
<gene>
    <name evidence="2" type="primary">DCAF12</name>
    <name evidence="2" type="ORF">BG006_000459</name>
</gene>
<dbReference type="Proteomes" id="UP000696485">
    <property type="component" value="Unassembled WGS sequence"/>
</dbReference>
<dbReference type="SUPFAM" id="SSF50998">
    <property type="entry name" value="Quinoprotein alcohol dehydrogenase-like"/>
    <property type="match status" value="1"/>
</dbReference>
<comment type="caution">
    <text evidence="2">The sequence shown here is derived from an EMBL/GenBank/DDBJ whole genome shotgun (WGS) entry which is preliminary data.</text>
</comment>
<protein>
    <submittedName>
        <fullName evidence="2">DDB1- and CUL4-associated factor 12</fullName>
    </submittedName>
</protein>
<evidence type="ECO:0000313" key="3">
    <source>
        <dbReference type="Proteomes" id="UP000696485"/>
    </source>
</evidence>
<dbReference type="EMBL" id="JAAAUY010001075">
    <property type="protein sequence ID" value="KAF9324515.1"/>
    <property type="molecule type" value="Genomic_DNA"/>
</dbReference>
<evidence type="ECO:0000313" key="2">
    <source>
        <dbReference type="EMBL" id="KAF9324515.1"/>
    </source>
</evidence>
<sequence>DANLFAVGSQSHISITDPRSSSIVHVAESCDEGWGVRALDFKSHIVTTGGGYGRLGFYDLRAQRYLDGFENGLSNRRYQEIGPGWLNRDTAYAGGITGISIRNAVYALEYDSTGTQLFTAGGPLQLGLCGAYAGLWS</sequence>
<accession>A0A9P5SF83</accession>
<evidence type="ECO:0000259" key="1">
    <source>
        <dbReference type="Pfam" id="PF23760"/>
    </source>
</evidence>
<proteinExistence type="predicted"/>
<dbReference type="Pfam" id="PF23760">
    <property type="entry name" value="Beta-prop_DCAF12"/>
    <property type="match status" value="1"/>
</dbReference>
<organism evidence="2 3">
    <name type="scientific">Podila minutissima</name>
    <dbReference type="NCBI Taxonomy" id="64525"/>
    <lineage>
        <taxon>Eukaryota</taxon>
        <taxon>Fungi</taxon>
        <taxon>Fungi incertae sedis</taxon>
        <taxon>Mucoromycota</taxon>
        <taxon>Mortierellomycotina</taxon>
        <taxon>Mortierellomycetes</taxon>
        <taxon>Mortierellales</taxon>
        <taxon>Mortierellaceae</taxon>
        <taxon>Podila</taxon>
    </lineage>
</organism>
<feature type="non-terminal residue" evidence="2">
    <location>
        <position position="137"/>
    </location>
</feature>
<keyword evidence="3" id="KW-1185">Reference proteome</keyword>
<dbReference type="InterPro" id="IPR011047">
    <property type="entry name" value="Quinoprotein_ADH-like_sf"/>
</dbReference>
<feature type="domain" description="DDB1- and CUL4-associated factor 12 beta-propeller" evidence="1">
    <location>
        <begin position="2"/>
        <end position="137"/>
    </location>
</feature>
<name>A0A9P5SF83_9FUNG</name>